<reference evidence="1 2" key="1">
    <citation type="submission" date="2021-03" db="EMBL/GenBank/DDBJ databases">
        <authorList>
            <person name="Peeters C."/>
        </authorList>
    </citation>
    <scope>NUCLEOTIDE SEQUENCE [LARGE SCALE GENOMIC DNA]</scope>
    <source>
        <strain evidence="1 2">LMG 26411</strain>
    </source>
</reference>
<evidence type="ECO:0000313" key="2">
    <source>
        <dbReference type="Proteomes" id="UP000672657"/>
    </source>
</evidence>
<evidence type="ECO:0008006" key="3">
    <source>
        <dbReference type="Google" id="ProtNLM"/>
    </source>
</evidence>
<organism evidence="1 2">
    <name type="scientific">Cupriavidus numazuensis</name>
    <dbReference type="NCBI Taxonomy" id="221992"/>
    <lineage>
        <taxon>Bacteria</taxon>
        <taxon>Pseudomonadati</taxon>
        <taxon>Pseudomonadota</taxon>
        <taxon>Betaproteobacteria</taxon>
        <taxon>Burkholderiales</taxon>
        <taxon>Burkholderiaceae</taxon>
        <taxon>Cupriavidus</taxon>
    </lineage>
</organism>
<dbReference type="Proteomes" id="UP000672657">
    <property type="component" value="Unassembled WGS sequence"/>
</dbReference>
<accession>A0ABN7QE03</accession>
<comment type="caution">
    <text evidence="1">The sequence shown here is derived from an EMBL/GenBank/DDBJ whole genome shotgun (WGS) entry which is preliminary data.</text>
</comment>
<sequence>MTRRLQDIIGKLYKSPADGTRQVFALSRADAEKLPQLPAVALISITAPERPQANIGSFAHVLRLSFADVDFLNPNLSARAQEKLIHAFTKDQAQAVRTFVEGLPHEITSVVVHCEGGYSRSCAIAVALHRLYGFRAELRHLSQANSSIIHVMMGDGHGQHECKRARR</sequence>
<name>A0ABN7QE03_9BURK</name>
<evidence type="ECO:0000313" key="1">
    <source>
        <dbReference type="EMBL" id="CAG2159416.1"/>
    </source>
</evidence>
<protein>
    <recommendedName>
        <fullName evidence="3">Tyrosine specific protein phosphatases domain-containing protein</fullName>
    </recommendedName>
</protein>
<dbReference type="Gene3D" id="3.90.190.10">
    <property type="entry name" value="Protein tyrosine phosphatase superfamily"/>
    <property type="match status" value="1"/>
</dbReference>
<dbReference type="InterPro" id="IPR029021">
    <property type="entry name" value="Prot-tyrosine_phosphatase-like"/>
</dbReference>
<keyword evidence="2" id="KW-1185">Reference proteome</keyword>
<proteinExistence type="predicted"/>
<gene>
    <name evidence="1" type="ORF">LMG26411_06689</name>
</gene>
<dbReference type="EMBL" id="CAJPVI010000059">
    <property type="protein sequence ID" value="CAG2159416.1"/>
    <property type="molecule type" value="Genomic_DNA"/>
</dbReference>
<dbReference type="SUPFAM" id="SSF52799">
    <property type="entry name" value="(Phosphotyrosine protein) phosphatases II"/>
    <property type="match status" value="1"/>
</dbReference>